<reference evidence="1 2" key="1">
    <citation type="journal article" date="2018" name="Mol. Plant Microbe Interact.">
        <title>Taxonomically Different Co-Microsymbionts of a Relict Legume, Oxytropis popoviana, Have Complementary Sets of Symbiotic Genes and Together Increase the Efficiency of Plant Nodulation.</title>
        <authorList>
            <person name="Safronova V."/>
            <person name="Belimov A."/>
            <person name="Sazanova A."/>
            <person name="Chirak E."/>
            <person name="Verkhozina A."/>
            <person name="Kuznetsova I."/>
            <person name="Andronov E."/>
            <person name="Puhalsky J."/>
            <person name="Tikhonovich I."/>
        </authorList>
    </citation>
    <scope>NUCLEOTIDE SEQUENCE [LARGE SCALE GENOMIC DNA]</scope>
    <source>
        <strain evidence="1 2">Opo-235</strain>
    </source>
</reference>
<dbReference type="AlphaFoldDB" id="A0A3M9X3L5"/>
<proteinExistence type="predicted"/>
<name>A0A3M9X3L5_9HYPH</name>
<evidence type="ECO:0000313" key="2">
    <source>
        <dbReference type="Proteomes" id="UP000275436"/>
    </source>
</evidence>
<dbReference type="EMBL" id="QKOD01000011">
    <property type="protein sequence ID" value="RNJ42441.1"/>
    <property type="molecule type" value="Genomic_DNA"/>
</dbReference>
<dbReference type="Proteomes" id="UP000275436">
    <property type="component" value="Unassembled WGS sequence"/>
</dbReference>
<gene>
    <name evidence="1" type="ORF">DNR46_29110</name>
</gene>
<organism evidence="1 2">
    <name type="scientific">Mesorhizobium japonicum</name>
    <dbReference type="NCBI Taxonomy" id="2066070"/>
    <lineage>
        <taxon>Bacteria</taxon>
        <taxon>Pseudomonadati</taxon>
        <taxon>Pseudomonadota</taxon>
        <taxon>Alphaproteobacteria</taxon>
        <taxon>Hyphomicrobiales</taxon>
        <taxon>Phyllobacteriaceae</taxon>
        <taxon>Mesorhizobium</taxon>
    </lineage>
</organism>
<comment type="caution">
    <text evidence="1">The sequence shown here is derived from an EMBL/GenBank/DDBJ whole genome shotgun (WGS) entry which is preliminary data.</text>
</comment>
<evidence type="ECO:0000313" key="1">
    <source>
        <dbReference type="EMBL" id="RNJ42441.1"/>
    </source>
</evidence>
<accession>A0A3M9X3L5</accession>
<sequence length="104" mass="11616">MWQLILSAPFFRSLELAVLDEEGVHALKFPCQRTSTGWKDAVTGVRVFVQPTHWRDWIDPTHERQGGVPQAGARARKALGRCRTAVDEIRAGESPIGALYRCDG</sequence>
<protein>
    <submittedName>
        <fullName evidence="1">Uncharacterized protein</fullName>
    </submittedName>
</protein>